<evidence type="ECO:0000313" key="2">
    <source>
        <dbReference type="EMBL" id="KHK93116.1"/>
    </source>
</evidence>
<keyword evidence="3" id="KW-1185">Reference proteome</keyword>
<organism evidence="2 3">
    <name type="scientific">Novosphingobium malaysiense</name>
    <dbReference type="NCBI Taxonomy" id="1348853"/>
    <lineage>
        <taxon>Bacteria</taxon>
        <taxon>Pseudomonadati</taxon>
        <taxon>Pseudomonadota</taxon>
        <taxon>Alphaproteobacteria</taxon>
        <taxon>Sphingomonadales</taxon>
        <taxon>Sphingomonadaceae</taxon>
        <taxon>Novosphingobium</taxon>
    </lineage>
</organism>
<dbReference type="Gene3D" id="3.30.450.20">
    <property type="entry name" value="PAS domain"/>
    <property type="match status" value="1"/>
</dbReference>
<name>A0A0B1ZRD2_9SPHN</name>
<dbReference type="InterPro" id="IPR035965">
    <property type="entry name" value="PAS-like_dom_sf"/>
</dbReference>
<protein>
    <recommendedName>
        <fullName evidence="1">PAS domain-containing protein</fullName>
    </recommendedName>
</protein>
<dbReference type="RefSeq" id="WP_039278572.1">
    <property type="nucleotide sequence ID" value="NZ_JTDI01000001.1"/>
</dbReference>
<dbReference type="CDD" id="cd00130">
    <property type="entry name" value="PAS"/>
    <property type="match status" value="1"/>
</dbReference>
<dbReference type="SMART" id="SM00091">
    <property type="entry name" value="PAS"/>
    <property type="match status" value="1"/>
</dbReference>
<dbReference type="InterPro" id="IPR000014">
    <property type="entry name" value="PAS"/>
</dbReference>
<dbReference type="STRING" id="1348853.LK12_01835"/>
<gene>
    <name evidence="2" type="ORF">LK12_01835</name>
</gene>
<proteinExistence type="predicted"/>
<dbReference type="EMBL" id="JTDI01000001">
    <property type="protein sequence ID" value="KHK93116.1"/>
    <property type="molecule type" value="Genomic_DNA"/>
</dbReference>
<accession>A0A0B1ZRD2</accession>
<dbReference type="Pfam" id="PF13426">
    <property type="entry name" value="PAS_9"/>
    <property type="match status" value="1"/>
</dbReference>
<reference evidence="2 3" key="1">
    <citation type="submission" date="2014-10" db="EMBL/GenBank/DDBJ databases">
        <title>Genome sequence of Novosphingobium malaysiense MUSC 273(T).</title>
        <authorList>
            <person name="Lee L.-H."/>
        </authorList>
    </citation>
    <scope>NUCLEOTIDE SEQUENCE [LARGE SCALE GENOMIC DNA]</scope>
    <source>
        <strain evidence="2 3">MUSC 273</strain>
    </source>
</reference>
<sequence length="170" mass="17734">MPASIATDDFKGALAHAPIGAMIVDAAGAVSWANDAASAMMGTAASADLEDFPLTLRLSAQDAATLRRMLALHFGAPVSKRTTRDASLALPRQSGTCRPALWTLAPLEEGDGRHAVLFLQDVSDEISADPGMPLYFRGELVHLAPCSRRSRPAKGPAFLERLGGGPTGAV</sequence>
<comment type="caution">
    <text evidence="2">The sequence shown here is derived from an EMBL/GenBank/DDBJ whole genome shotgun (WGS) entry which is preliminary data.</text>
</comment>
<evidence type="ECO:0000259" key="1">
    <source>
        <dbReference type="SMART" id="SM00091"/>
    </source>
</evidence>
<dbReference type="SUPFAM" id="SSF55785">
    <property type="entry name" value="PYP-like sensor domain (PAS domain)"/>
    <property type="match status" value="1"/>
</dbReference>
<evidence type="ECO:0000313" key="3">
    <source>
        <dbReference type="Proteomes" id="UP000031057"/>
    </source>
</evidence>
<feature type="domain" description="PAS" evidence="1">
    <location>
        <begin position="8"/>
        <end position="75"/>
    </location>
</feature>
<dbReference type="AlphaFoldDB" id="A0A0B1ZRD2"/>
<dbReference type="Proteomes" id="UP000031057">
    <property type="component" value="Unassembled WGS sequence"/>
</dbReference>